<evidence type="ECO:0000256" key="3">
    <source>
        <dbReference type="ARBA" id="ARBA00022989"/>
    </source>
</evidence>
<feature type="transmembrane region" description="Helical" evidence="5">
    <location>
        <begin position="129"/>
        <end position="149"/>
    </location>
</feature>
<reference evidence="7" key="1">
    <citation type="submission" date="2017-06" db="EMBL/GenBank/DDBJ databases">
        <authorList>
            <person name="Cremers G."/>
        </authorList>
    </citation>
    <scope>NUCLEOTIDE SEQUENCE [LARGE SCALE GENOMIC DNA]</scope>
</reference>
<protein>
    <recommendedName>
        <fullName evidence="8">4-hydroxybenzoate polyprenyltransferase-like prenyltransferase</fullName>
    </recommendedName>
</protein>
<dbReference type="Pfam" id="PF01040">
    <property type="entry name" value="UbiA"/>
    <property type="match status" value="1"/>
</dbReference>
<evidence type="ECO:0000256" key="1">
    <source>
        <dbReference type="ARBA" id="ARBA00004651"/>
    </source>
</evidence>
<dbReference type="OrthoDB" id="293340at2157"/>
<dbReference type="InterPro" id="IPR000537">
    <property type="entry name" value="UbiA_prenyltransferase"/>
</dbReference>
<comment type="subcellular location">
    <subcellularLocation>
        <location evidence="1">Cell membrane</location>
        <topology evidence="1">Multi-pass membrane protein</topology>
    </subcellularLocation>
</comment>
<keyword evidence="3 5" id="KW-1133">Transmembrane helix</keyword>
<feature type="transmembrane region" description="Helical" evidence="5">
    <location>
        <begin position="161"/>
        <end position="183"/>
    </location>
</feature>
<dbReference type="GO" id="GO:0016765">
    <property type="term" value="F:transferase activity, transferring alkyl or aryl (other than methyl) groups"/>
    <property type="evidence" value="ECO:0007669"/>
    <property type="project" value="InterPro"/>
</dbReference>
<organism evidence="6 7">
    <name type="scientific">Candidatus Methanoperedens nitratireducens</name>
    <dbReference type="NCBI Taxonomy" id="1392998"/>
    <lineage>
        <taxon>Archaea</taxon>
        <taxon>Methanobacteriati</taxon>
        <taxon>Methanobacteriota</taxon>
        <taxon>Stenosarchaea group</taxon>
        <taxon>Methanomicrobia</taxon>
        <taxon>Methanosarcinales</taxon>
        <taxon>ANME-2 cluster</taxon>
        <taxon>Candidatus Methanoperedentaceae</taxon>
        <taxon>Candidatus Methanoperedens</taxon>
    </lineage>
</organism>
<keyword evidence="2 5" id="KW-0812">Transmembrane</keyword>
<evidence type="ECO:0008006" key="8">
    <source>
        <dbReference type="Google" id="ProtNLM"/>
    </source>
</evidence>
<dbReference type="Proteomes" id="UP000218615">
    <property type="component" value="Unassembled WGS sequence"/>
</dbReference>
<evidence type="ECO:0000256" key="4">
    <source>
        <dbReference type="ARBA" id="ARBA00023136"/>
    </source>
</evidence>
<dbReference type="RefSeq" id="WP_096207055.1">
    <property type="nucleotide sequence ID" value="NZ_FZMP01000224.1"/>
</dbReference>
<evidence type="ECO:0000256" key="2">
    <source>
        <dbReference type="ARBA" id="ARBA00022692"/>
    </source>
</evidence>
<evidence type="ECO:0000313" key="6">
    <source>
        <dbReference type="EMBL" id="SNQ62503.1"/>
    </source>
</evidence>
<evidence type="ECO:0000256" key="5">
    <source>
        <dbReference type="SAM" id="Phobius"/>
    </source>
</evidence>
<proteinExistence type="predicted"/>
<name>A0A284VTK0_9EURY</name>
<feature type="transmembrane region" description="Helical" evidence="5">
    <location>
        <begin position="254"/>
        <end position="272"/>
    </location>
</feature>
<feature type="transmembrane region" description="Helical" evidence="5">
    <location>
        <begin position="189"/>
        <end position="207"/>
    </location>
</feature>
<accession>A0A284VTK0</accession>
<keyword evidence="7" id="KW-1185">Reference proteome</keyword>
<feature type="transmembrane region" description="Helical" evidence="5">
    <location>
        <begin position="21"/>
        <end position="44"/>
    </location>
</feature>
<dbReference type="EMBL" id="FZMP01000224">
    <property type="protein sequence ID" value="SNQ62503.1"/>
    <property type="molecule type" value="Genomic_DNA"/>
</dbReference>
<gene>
    <name evidence="6" type="ORF">MNV_750018</name>
</gene>
<sequence length="314" mass="35880">MYPSNSGKNNIKMCWRKTVELLRLCNTPASIISPFPLFATSLFLISREEFHIYDISVLFAGIAVSLFSNYGSNLWNHCNDLNEDKAAGKKTILTEDISMQKTTPFIALVLYACSIFSVYYLSMELKRPIYLYFLIWAFATWWYSDNLILRKIIGFRLKDHYMGELITYATAWPTYTLGIWLIYSDLNTKGIVLAVAFFFFSMSGMLLKDLKDISGDRKAGLKTFGVSFSPSQLIQCSCYMMALFYLVMLNPLTLSLFSNGLLVMVFPFVYFLKNTAVHMYKKNWILDIGDLKAFRSIGISIQSSIVLMGLSAFL</sequence>
<evidence type="ECO:0000313" key="7">
    <source>
        <dbReference type="Proteomes" id="UP000218615"/>
    </source>
</evidence>
<feature type="transmembrane region" description="Helical" evidence="5">
    <location>
        <begin position="105"/>
        <end position="123"/>
    </location>
</feature>
<keyword evidence="4 5" id="KW-0472">Membrane</keyword>
<dbReference type="GO" id="GO:0005886">
    <property type="term" value="C:plasma membrane"/>
    <property type="evidence" value="ECO:0007669"/>
    <property type="project" value="UniProtKB-SubCell"/>
</dbReference>
<dbReference type="AlphaFoldDB" id="A0A284VTK0"/>